<feature type="signal peptide" evidence="2">
    <location>
        <begin position="1"/>
        <end position="25"/>
    </location>
</feature>
<evidence type="ECO:0000313" key="4">
    <source>
        <dbReference type="EMBL" id="QDU85612.1"/>
    </source>
</evidence>
<feature type="domain" description="Xylose isomerase-like TIM barrel" evidence="3">
    <location>
        <begin position="96"/>
        <end position="321"/>
    </location>
</feature>
<accession>A0A518D2A8</accession>
<dbReference type="InterPro" id="IPR006311">
    <property type="entry name" value="TAT_signal"/>
</dbReference>
<feature type="region of interest" description="Disordered" evidence="1">
    <location>
        <begin position="26"/>
        <end position="51"/>
    </location>
</feature>
<dbReference type="Proteomes" id="UP000319342">
    <property type="component" value="Chromosome"/>
</dbReference>
<dbReference type="OrthoDB" id="9810637at2"/>
<dbReference type="InterPro" id="IPR013022">
    <property type="entry name" value="Xyl_isomerase-like_TIM-brl"/>
</dbReference>
<dbReference type="PROSITE" id="PS51318">
    <property type="entry name" value="TAT"/>
    <property type="match status" value="1"/>
</dbReference>
<gene>
    <name evidence="4" type="ORF">Pla163_27440</name>
</gene>
<reference evidence="4 5" key="1">
    <citation type="submission" date="2019-02" db="EMBL/GenBank/DDBJ databases">
        <title>Deep-cultivation of Planctomycetes and their phenomic and genomic characterization uncovers novel biology.</title>
        <authorList>
            <person name="Wiegand S."/>
            <person name="Jogler M."/>
            <person name="Boedeker C."/>
            <person name="Pinto D."/>
            <person name="Vollmers J."/>
            <person name="Rivas-Marin E."/>
            <person name="Kohn T."/>
            <person name="Peeters S.H."/>
            <person name="Heuer A."/>
            <person name="Rast P."/>
            <person name="Oberbeckmann S."/>
            <person name="Bunk B."/>
            <person name="Jeske O."/>
            <person name="Meyerdierks A."/>
            <person name="Storesund J.E."/>
            <person name="Kallscheuer N."/>
            <person name="Luecker S."/>
            <person name="Lage O.M."/>
            <person name="Pohl T."/>
            <person name="Merkel B.J."/>
            <person name="Hornburger P."/>
            <person name="Mueller R.-W."/>
            <person name="Bruemmer F."/>
            <person name="Labrenz M."/>
            <person name="Spormann A.M."/>
            <person name="Op den Camp H."/>
            <person name="Overmann J."/>
            <person name="Amann R."/>
            <person name="Jetten M.S.M."/>
            <person name="Mascher T."/>
            <person name="Medema M.H."/>
            <person name="Devos D.P."/>
            <person name="Kaster A.-K."/>
            <person name="Ovreas L."/>
            <person name="Rohde M."/>
            <person name="Galperin M.Y."/>
            <person name="Jogler C."/>
        </authorList>
    </citation>
    <scope>NUCLEOTIDE SEQUENCE [LARGE SCALE GENOMIC DNA]</scope>
    <source>
        <strain evidence="4 5">Pla163</strain>
    </source>
</reference>
<dbReference type="InterPro" id="IPR050312">
    <property type="entry name" value="IolE/XylAMocC-like"/>
</dbReference>
<evidence type="ECO:0000256" key="1">
    <source>
        <dbReference type="SAM" id="MobiDB-lite"/>
    </source>
</evidence>
<dbReference type="SUPFAM" id="SSF51658">
    <property type="entry name" value="Xylose isomerase-like"/>
    <property type="match status" value="1"/>
</dbReference>
<dbReference type="RefSeq" id="WP_145189291.1">
    <property type="nucleotide sequence ID" value="NZ_CP036290.1"/>
</dbReference>
<dbReference type="PANTHER" id="PTHR12110">
    <property type="entry name" value="HYDROXYPYRUVATE ISOMERASE"/>
    <property type="match status" value="1"/>
</dbReference>
<dbReference type="Gene3D" id="3.20.20.150">
    <property type="entry name" value="Divalent-metal-dependent TIM barrel enzymes"/>
    <property type="match status" value="1"/>
</dbReference>
<sequence precursor="true">MKSRRQILKLSAHLAALPIATAALGDANHADPTNMTNSQSAPTDDEEHPPPFEISLAQWSLHRTLRSGELTHLRFAPFARSKFDIAAVEYVSTFFERGATDFSYLEDVRRAADDAGVRSLLIMVDGEGRLGAEDAGERRQAVQRHFKWLAAARLLGCHSIRVNAAGSGPRDEHSQRAAESLHHLCEVADEYALSVIVENHGGPSSDGAWLAETIRRADHPRCGTLPDFGNFLVSRTERDDGGFDDVWYDRYRGVEELMPYAKAVSAKSHDFDENGTETRTDFERMLRIVLDAGYHGFVGIEYEGQRLSEVDGIEATQRLLERVRSGLATARPDGR</sequence>
<keyword evidence="5" id="KW-1185">Reference proteome</keyword>
<feature type="compositionally biased region" description="Polar residues" evidence="1">
    <location>
        <begin position="31"/>
        <end position="42"/>
    </location>
</feature>
<dbReference type="GO" id="GO:0016853">
    <property type="term" value="F:isomerase activity"/>
    <property type="evidence" value="ECO:0007669"/>
    <property type="project" value="UniProtKB-KW"/>
</dbReference>
<name>A0A518D2A8_9BACT</name>
<feature type="chain" id="PRO_5021824607" evidence="2">
    <location>
        <begin position="26"/>
        <end position="335"/>
    </location>
</feature>
<evidence type="ECO:0000256" key="2">
    <source>
        <dbReference type="SAM" id="SignalP"/>
    </source>
</evidence>
<dbReference type="InterPro" id="IPR036237">
    <property type="entry name" value="Xyl_isomerase-like_sf"/>
</dbReference>
<dbReference type="Pfam" id="PF01261">
    <property type="entry name" value="AP_endonuc_2"/>
    <property type="match status" value="1"/>
</dbReference>
<evidence type="ECO:0000313" key="5">
    <source>
        <dbReference type="Proteomes" id="UP000319342"/>
    </source>
</evidence>
<dbReference type="EMBL" id="CP036290">
    <property type="protein sequence ID" value="QDU85612.1"/>
    <property type="molecule type" value="Genomic_DNA"/>
</dbReference>
<evidence type="ECO:0000259" key="3">
    <source>
        <dbReference type="Pfam" id="PF01261"/>
    </source>
</evidence>
<keyword evidence="4" id="KW-0413">Isomerase</keyword>
<keyword evidence="2" id="KW-0732">Signal</keyword>
<dbReference type="PANTHER" id="PTHR12110:SF53">
    <property type="entry name" value="BLR5974 PROTEIN"/>
    <property type="match status" value="1"/>
</dbReference>
<dbReference type="AlphaFoldDB" id="A0A518D2A8"/>
<protein>
    <submittedName>
        <fullName evidence="4">Xylose isomerase-like TIM barrel</fullName>
    </submittedName>
</protein>
<organism evidence="4 5">
    <name type="scientific">Rohdeia mirabilis</name>
    <dbReference type="NCBI Taxonomy" id="2528008"/>
    <lineage>
        <taxon>Bacteria</taxon>
        <taxon>Pseudomonadati</taxon>
        <taxon>Planctomycetota</taxon>
        <taxon>Planctomycetia</taxon>
        <taxon>Planctomycetia incertae sedis</taxon>
        <taxon>Rohdeia</taxon>
    </lineage>
</organism>
<proteinExistence type="predicted"/>